<dbReference type="GO" id="GO:0020037">
    <property type="term" value="F:heme binding"/>
    <property type="evidence" value="ECO:0007669"/>
    <property type="project" value="InterPro"/>
</dbReference>
<dbReference type="InterPro" id="IPR015813">
    <property type="entry name" value="Pyrv/PenolPyrv_kinase-like_dom"/>
</dbReference>
<comment type="similarity">
    <text evidence="3">Belongs to the cytochrome P450 family.</text>
</comment>
<comment type="caution">
    <text evidence="11">The sequence shown here is derived from an EMBL/GenBank/DDBJ whole genome shotgun (WGS) entry which is preliminary data.</text>
</comment>
<dbReference type="SUPFAM" id="SSF51621">
    <property type="entry name" value="Phosphoenolpyruvate/pyruvate domain"/>
    <property type="match status" value="1"/>
</dbReference>
<keyword evidence="6" id="KW-0560">Oxidoreductase</keyword>
<dbReference type="GO" id="GO:0004497">
    <property type="term" value="F:monooxygenase activity"/>
    <property type="evidence" value="ECO:0007669"/>
    <property type="project" value="UniProtKB-KW"/>
</dbReference>
<evidence type="ECO:0000256" key="5">
    <source>
        <dbReference type="ARBA" id="ARBA00022723"/>
    </source>
</evidence>
<dbReference type="Pfam" id="PF00067">
    <property type="entry name" value="p450"/>
    <property type="match status" value="1"/>
</dbReference>
<feature type="signal peptide" evidence="9">
    <location>
        <begin position="1"/>
        <end position="17"/>
    </location>
</feature>
<name>A0AAW0C6H0_9AGAR</name>
<evidence type="ECO:0000259" key="10">
    <source>
        <dbReference type="Pfam" id="PF03328"/>
    </source>
</evidence>
<dbReference type="PANTHER" id="PTHR46300:SF7">
    <property type="entry name" value="P450, PUTATIVE (EUROFUNG)-RELATED"/>
    <property type="match status" value="1"/>
</dbReference>
<dbReference type="GO" id="GO:0005506">
    <property type="term" value="F:iron ion binding"/>
    <property type="evidence" value="ECO:0007669"/>
    <property type="project" value="InterPro"/>
</dbReference>
<keyword evidence="7" id="KW-0408">Iron</keyword>
<evidence type="ECO:0000256" key="3">
    <source>
        <dbReference type="ARBA" id="ARBA00010617"/>
    </source>
</evidence>
<dbReference type="Proteomes" id="UP001383192">
    <property type="component" value="Unassembled WGS sequence"/>
</dbReference>
<evidence type="ECO:0000256" key="2">
    <source>
        <dbReference type="ARBA" id="ARBA00005179"/>
    </source>
</evidence>
<evidence type="ECO:0000256" key="4">
    <source>
        <dbReference type="ARBA" id="ARBA00022617"/>
    </source>
</evidence>
<evidence type="ECO:0000256" key="6">
    <source>
        <dbReference type="ARBA" id="ARBA00023002"/>
    </source>
</evidence>
<dbReference type="InterPro" id="IPR005000">
    <property type="entry name" value="Aldolase/citrate-lyase_domain"/>
</dbReference>
<keyword evidence="12" id="KW-1185">Reference proteome</keyword>
<evidence type="ECO:0000256" key="8">
    <source>
        <dbReference type="ARBA" id="ARBA00023033"/>
    </source>
</evidence>
<dbReference type="InterPro" id="IPR036396">
    <property type="entry name" value="Cyt_P450_sf"/>
</dbReference>
<dbReference type="InterPro" id="IPR050364">
    <property type="entry name" value="Cytochrome_P450_fung"/>
</dbReference>
<evidence type="ECO:0000313" key="12">
    <source>
        <dbReference type="Proteomes" id="UP001383192"/>
    </source>
</evidence>
<evidence type="ECO:0000256" key="1">
    <source>
        <dbReference type="ARBA" id="ARBA00001971"/>
    </source>
</evidence>
<dbReference type="Gene3D" id="1.10.630.10">
    <property type="entry name" value="Cytochrome P450"/>
    <property type="match status" value="1"/>
</dbReference>
<proteinExistence type="inferred from homology"/>
<feature type="chain" id="PRO_5043821852" description="HpcH/HpaI aldolase/citrate lyase domain-containing protein" evidence="9">
    <location>
        <begin position="18"/>
        <end position="851"/>
    </location>
</feature>
<dbReference type="InterPro" id="IPR002401">
    <property type="entry name" value="Cyt_P450_E_grp-I"/>
</dbReference>
<dbReference type="PANTHER" id="PTHR46300">
    <property type="entry name" value="P450, PUTATIVE (EUROFUNG)-RELATED-RELATED"/>
    <property type="match status" value="1"/>
</dbReference>
<protein>
    <recommendedName>
        <fullName evidence="10">HpcH/HpaI aldolase/citrate lyase domain-containing protein</fullName>
    </recommendedName>
</protein>
<keyword evidence="4" id="KW-0349">Heme</keyword>
<dbReference type="Pfam" id="PF03328">
    <property type="entry name" value="HpcH_HpaI"/>
    <property type="match status" value="1"/>
</dbReference>
<sequence length="851" mass="94648">MLPFILLFAALAAGTYISRRRKSKYYPLPPGPRRLPIIGNLLSMPKEYEWEVYARWAREYKSDIIHLNVAGTNLVILDQVEVTKELLDKRSRVYSSSHRELQSDDAQIRFRNAQMQSLRAFLNNLHRKGLEDSKRVDIMAELKQFVNFDAASHTHLKLLPIYSMAGSTILSIAYGIKSLPLPQKDPYISAADKALDAFCIAARPGAFLVDALPALKYLPDWFPGAGFKKTAREWNGLMRRMIELPFEVSKQDFVRLTIRRTGQYKKKESDLSPGHCTRGSSSFICQEHRAHVPSGGVDSTLALLSHFFHAMLAFPDVQTKAQDEIDQIVGRNILPTFEDFETGRLPYVTALVKEAFRWRSVAPMGFPHYLAEDDVYNGYMIPRGTIVLANFWSMMHNPDVYPEPDLFKPERFLTSDGKALSLDIMGPELVVFGFGRRSVFVTYPLPVSLLKNELRICPARELAYTNAWMTIASTLAAFRIEKAIDEEGRVVEPSYECKSTLALAPHDTSNLEPEELTGDMTSLTSSGCFSSIFISHFRAVRSRRTSFKLAAFFSSTSTKDTYDLRVGSRVPQNIKWGAHQASLSTMAANPLLDAFKANRTAFGTFITSGNFFFARAVAQASPHIEWICIDCEHGLTSLNPGVSELVAAIHGEGIPTFVRIPATGVSTGTGWQIKYALDAGAKGVVVPMVSTAEKAREVVLDSRFPPVGRRGFGSSYAHGNWKMSAQDYLNVANEHVIVAVQIETKAALDNLEEIAAVDGVDVLLLGPSDLSMALGYPIPSPDPHPEVEKAIQRVLRVSHEKGKKCWMYVSNGEKAAQRAKEGFDMVSVTNDIGILTLGISTQFEDAVRLSR</sequence>
<keyword evidence="8" id="KW-0503">Monooxygenase</keyword>
<dbReference type="InterPro" id="IPR040442">
    <property type="entry name" value="Pyrv_kinase-like_dom_sf"/>
</dbReference>
<keyword evidence="9" id="KW-0732">Signal</keyword>
<feature type="domain" description="HpcH/HpaI aldolase/citrate lyase" evidence="10">
    <location>
        <begin position="624"/>
        <end position="831"/>
    </location>
</feature>
<dbReference type="Gene3D" id="3.20.20.60">
    <property type="entry name" value="Phosphoenolpyruvate-binding domains"/>
    <property type="match status" value="1"/>
</dbReference>
<keyword evidence="5" id="KW-0479">Metal-binding</keyword>
<dbReference type="EMBL" id="JAYKXP010000056">
    <property type="protein sequence ID" value="KAK7034602.1"/>
    <property type="molecule type" value="Genomic_DNA"/>
</dbReference>
<evidence type="ECO:0000256" key="7">
    <source>
        <dbReference type="ARBA" id="ARBA00023004"/>
    </source>
</evidence>
<comment type="cofactor">
    <cofactor evidence="1">
        <name>heme</name>
        <dbReference type="ChEBI" id="CHEBI:30413"/>
    </cofactor>
</comment>
<dbReference type="SUPFAM" id="SSF48264">
    <property type="entry name" value="Cytochrome P450"/>
    <property type="match status" value="1"/>
</dbReference>
<dbReference type="AlphaFoldDB" id="A0AAW0C6H0"/>
<gene>
    <name evidence="11" type="ORF">VNI00_012233</name>
</gene>
<evidence type="ECO:0000313" key="11">
    <source>
        <dbReference type="EMBL" id="KAK7034602.1"/>
    </source>
</evidence>
<dbReference type="GO" id="GO:0016705">
    <property type="term" value="F:oxidoreductase activity, acting on paired donors, with incorporation or reduction of molecular oxygen"/>
    <property type="evidence" value="ECO:0007669"/>
    <property type="project" value="InterPro"/>
</dbReference>
<reference evidence="11 12" key="1">
    <citation type="submission" date="2024-01" db="EMBL/GenBank/DDBJ databases">
        <title>A draft genome for a cacao thread blight-causing isolate of Paramarasmius palmivorus.</title>
        <authorList>
            <person name="Baruah I.K."/>
            <person name="Bukari Y."/>
            <person name="Amoako-Attah I."/>
            <person name="Meinhardt L.W."/>
            <person name="Bailey B.A."/>
            <person name="Cohen S.P."/>
        </authorList>
    </citation>
    <scope>NUCLEOTIDE SEQUENCE [LARGE SCALE GENOMIC DNA]</scope>
    <source>
        <strain evidence="11 12">GH-12</strain>
    </source>
</reference>
<dbReference type="PRINTS" id="PR00463">
    <property type="entry name" value="EP450I"/>
</dbReference>
<accession>A0AAW0C6H0</accession>
<comment type="pathway">
    <text evidence="2">Secondary metabolite biosynthesis.</text>
</comment>
<dbReference type="InterPro" id="IPR001128">
    <property type="entry name" value="Cyt_P450"/>
</dbReference>
<organism evidence="11 12">
    <name type="scientific">Paramarasmius palmivorus</name>
    <dbReference type="NCBI Taxonomy" id="297713"/>
    <lineage>
        <taxon>Eukaryota</taxon>
        <taxon>Fungi</taxon>
        <taxon>Dikarya</taxon>
        <taxon>Basidiomycota</taxon>
        <taxon>Agaricomycotina</taxon>
        <taxon>Agaricomycetes</taxon>
        <taxon>Agaricomycetidae</taxon>
        <taxon>Agaricales</taxon>
        <taxon>Marasmiineae</taxon>
        <taxon>Marasmiaceae</taxon>
        <taxon>Paramarasmius</taxon>
    </lineage>
</organism>
<evidence type="ECO:0000256" key="9">
    <source>
        <dbReference type="SAM" id="SignalP"/>
    </source>
</evidence>